<dbReference type="Pfam" id="PF13432">
    <property type="entry name" value="TPR_16"/>
    <property type="match status" value="2"/>
</dbReference>
<dbReference type="Pfam" id="PF07719">
    <property type="entry name" value="TPR_2"/>
    <property type="match status" value="1"/>
</dbReference>
<accession>A0A8J9ZH65</accession>
<dbReference type="PROSITE" id="PS50076">
    <property type="entry name" value="DNAJ_2"/>
    <property type="match status" value="1"/>
</dbReference>
<feature type="region of interest" description="Disordered" evidence="4">
    <location>
        <begin position="1"/>
        <end position="82"/>
    </location>
</feature>
<dbReference type="InterPro" id="IPR011990">
    <property type="entry name" value="TPR-like_helical_dom_sf"/>
</dbReference>
<dbReference type="CDD" id="cd06257">
    <property type="entry name" value="DnaJ"/>
    <property type="match status" value="1"/>
</dbReference>
<dbReference type="Gene3D" id="1.25.40.10">
    <property type="entry name" value="Tetratricopeptide repeat domain"/>
    <property type="match status" value="3"/>
</dbReference>
<dbReference type="InterPro" id="IPR019734">
    <property type="entry name" value="TPR_rpt"/>
</dbReference>
<keyword evidence="1" id="KW-0677">Repeat</keyword>
<dbReference type="SMART" id="SM00028">
    <property type="entry name" value="TPR"/>
    <property type="match status" value="7"/>
</dbReference>
<dbReference type="InterPro" id="IPR001623">
    <property type="entry name" value="DnaJ_domain"/>
</dbReference>
<sequence length="589" mass="66434">MPTIIELPDDYENMETNDSMTSTESLKRTSESEDTSTPVGQTTSHRPWSSASVLSTGRPGKRPRVNSPHRSANTAETPRTTRAATLISWRKAATAANTGTNLLNRQHYEEALEKFNEALELCSTSASYYSGRCQCYLGMGLFSEALADAKQSTEIDSKFVPGYQRQAECLLALGRPADAIKAYTVALELKPDDNQITEALKSAKDLSQLQSLVERDLPKGVSRHVVFYVDKMMKIAPLCTKYKVMKADIFVQQKNYAEAQAIVEEVLEVNETADALYVYGLCLHYSGDEQGSQTRFERALQLEPDHKKTLAFLKMFSQLADKKEEGNVAFKSGEYQKAYDLYSEALTIDPENKLTNAKLYNNRAAVCVKLGRLNDAIRDCTQAIELDSSYVKAISRRATCYMETECFEEAIRDFETLYKLNPTPENEKLLREARQQQKLSMQTNFYQTLGVERFATDDEIKKAYRKLALKCHPDKQVGSTDDVRIAMEKKFKAIGEAHKTLSDPVERAQYDRELRLEEFRDFMSDEPDINVNVDVNVNVNVSGTFDCQTWPEHSRETSFSEPASKQPRLPLTSPGVETPRISPTPSLCK</sequence>
<dbReference type="SUPFAM" id="SSF48452">
    <property type="entry name" value="TPR-like"/>
    <property type="match status" value="1"/>
</dbReference>
<feature type="region of interest" description="Disordered" evidence="4">
    <location>
        <begin position="550"/>
        <end position="589"/>
    </location>
</feature>
<dbReference type="InterPro" id="IPR036869">
    <property type="entry name" value="J_dom_sf"/>
</dbReference>
<dbReference type="Pfam" id="PF00515">
    <property type="entry name" value="TPR_1"/>
    <property type="match status" value="1"/>
</dbReference>
<dbReference type="SUPFAM" id="SSF46565">
    <property type="entry name" value="Chaperone J-domain"/>
    <property type="match status" value="1"/>
</dbReference>
<evidence type="ECO:0000259" key="5">
    <source>
        <dbReference type="PROSITE" id="PS50076"/>
    </source>
</evidence>
<feature type="repeat" description="TPR" evidence="3">
    <location>
        <begin position="273"/>
        <end position="306"/>
    </location>
</feature>
<keyword evidence="7" id="KW-1185">Reference proteome</keyword>
<feature type="repeat" description="TPR" evidence="3">
    <location>
        <begin position="391"/>
        <end position="424"/>
    </location>
</feature>
<evidence type="ECO:0000256" key="1">
    <source>
        <dbReference type="ARBA" id="ARBA00022737"/>
    </source>
</evidence>
<dbReference type="PROSITE" id="PS50005">
    <property type="entry name" value="TPR"/>
    <property type="match status" value="5"/>
</dbReference>
<evidence type="ECO:0000256" key="4">
    <source>
        <dbReference type="SAM" id="MobiDB-lite"/>
    </source>
</evidence>
<feature type="compositionally biased region" description="Polar residues" evidence="4">
    <location>
        <begin position="35"/>
        <end position="55"/>
    </location>
</feature>
<dbReference type="SMART" id="SM00271">
    <property type="entry name" value="DnaJ"/>
    <property type="match status" value="1"/>
</dbReference>
<dbReference type="InterPro" id="IPR013105">
    <property type="entry name" value="TPR_2"/>
</dbReference>
<dbReference type="EMBL" id="OV696687">
    <property type="protein sequence ID" value="CAH1253610.1"/>
    <property type="molecule type" value="Genomic_DNA"/>
</dbReference>
<evidence type="ECO:0000313" key="7">
    <source>
        <dbReference type="Proteomes" id="UP000838412"/>
    </source>
</evidence>
<keyword evidence="2 3" id="KW-0802">TPR repeat</keyword>
<feature type="compositionally biased region" description="Low complexity" evidence="4">
    <location>
        <begin position="72"/>
        <end position="82"/>
    </location>
</feature>
<reference evidence="6" key="1">
    <citation type="submission" date="2022-01" db="EMBL/GenBank/DDBJ databases">
        <authorList>
            <person name="Braso-Vives M."/>
        </authorList>
    </citation>
    <scope>NUCLEOTIDE SEQUENCE</scope>
</reference>
<evidence type="ECO:0000256" key="3">
    <source>
        <dbReference type="PROSITE-ProRule" id="PRU00339"/>
    </source>
</evidence>
<dbReference type="Proteomes" id="UP000838412">
    <property type="component" value="Chromosome 2"/>
</dbReference>
<dbReference type="OrthoDB" id="765884at2759"/>
<organism evidence="6 7">
    <name type="scientific">Branchiostoma lanceolatum</name>
    <name type="common">Common lancelet</name>
    <name type="synonym">Amphioxus lanceolatum</name>
    <dbReference type="NCBI Taxonomy" id="7740"/>
    <lineage>
        <taxon>Eukaryota</taxon>
        <taxon>Metazoa</taxon>
        <taxon>Chordata</taxon>
        <taxon>Cephalochordata</taxon>
        <taxon>Leptocardii</taxon>
        <taxon>Amphioxiformes</taxon>
        <taxon>Branchiostomatidae</taxon>
        <taxon>Branchiostoma</taxon>
    </lineage>
</organism>
<dbReference type="PANTHER" id="PTHR44200:SF1">
    <property type="entry name" value="DNAJ HOMOLOG SUBFAMILY C MEMBER 7"/>
    <property type="match status" value="1"/>
</dbReference>
<protein>
    <submittedName>
        <fullName evidence="6">DNAJC7 protein</fullName>
    </submittedName>
</protein>
<evidence type="ECO:0000256" key="2">
    <source>
        <dbReference type="ARBA" id="ARBA00022803"/>
    </source>
</evidence>
<evidence type="ECO:0000313" key="6">
    <source>
        <dbReference type="EMBL" id="CAH1253610.1"/>
    </source>
</evidence>
<feature type="repeat" description="TPR" evidence="3">
    <location>
        <begin position="160"/>
        <end position="193"/>
    </location>
</feature>
<dbReference type="AlphaFoldDB" id="A0A8J9ZH65"/>
<feature type="domain" description="J" evidence="5">
    <location>
        <begin position="444"/>
        <end position="514"/>
    </location>
</feature>
<dbReference type="PRINTS" id="PR00625">
    <property type="entry name" value="JDOMAIN"/>
</dbReference>
<feature type="repeat" description="TPR" evidence="3">
    <location>
        <begin position="319"/>
        <end position="352"/>
    </location>
</feature>
<proteinExistence type="predicted"/>
<gene>
    <name evidence="6" type="primary">DNAJC7</name>
    <name evidence="6" type="ORF">BLAG_LOCUS13319</name>
</gene>
<dbReference type="Pfam" id="PF00226">
    <property type="entry name" value="DnaJ"/>
    <property type="match status" value="1"/>
</dbReference>
<name>A0A8J9ZH65_BRALA</name>
<dbReference type="PANTHER" id="PTHR44200">
    <property type="entry name" value="DNAJ HOMOLOG SUBFAMILY C MEMBER 7"/>
    <property type="match status" value="1"/>
</dbReference>
<feature type="repeat" description="TPR" evidence="3">
    <location>
        <begin position="92"/>
        <end position="125"/>
    </location>
</feature>
<dbReference type="Gene3D" id="1.10.287.110">
    <property type="entry name" value="DnaJ domain"/>
    <property type="match status" value="1"/>
</dbReference>
<dbReference type="InterPro" id="IPR052758">
    <property type="entry name" value="SRC_co-chaperone"/>
</dbReference>